<evidence type="ECO:0000256" key="5">
    <source>
        <dbReference type="SAM" id="SignalP"/>
    </source>
</evidence>
<keyword evidence="8" id="KW-1185">Reference proteome</keyword>
<dbReference type="EMBL" id="FNCG01000028">
    <property type="protein sequence ID" value="SDI69036.1"/>
    <property type="molecule type" value="Genomic_DNA"/>
</dbReference>
<evidence type="ECO:0000313" key="8">
    <source>
        <dbReference type="Proteomes" id="UP000199705"/>
    </source>
</evidence>
<name>A0A1G8MMF7_9SPHI</name>
<comment type="subcellular location">
    <subcellularLocation>
        <location evidence="1">Cell outer membrane</location>
    </subcellularLocation>
</comment>
<evidence type="ECO:0000256" key="2">
    <source>
        <dbReference type="ARBA" id="ARBA00023136"/>
    </source>
</evidence>
<dbReference type="Gene3D" id="2.170.130.10">
    <property type="entry name" value="TonB-dependent receptor, plug domain"/>
    <property type="match status" value="1"/>
</dbReference>
<evidence type="ECO:0000256" key="1">
    <source>
        <dbReference type="ARBA" id="ARBA00004442"/>
    </source>
</evidence>
<feature type="compositionally biased region" description="Basic and acidic residues" evidence="4">
    <location>
        <begin position="805"/>
        <end position="821"/>
    </location>
</feature>
<evidence type="ECO:0000259" key="6">
    <source>
        <dbReference type="Pfam" id="PF14905"/>
    </source>
</evidence>
<gene>
    <name evidence="7" type="ORF">SAMN05192573_12813</name>
</gene>
<keyword evidence="5" id="KW-0732">Signal</keyword>
<sequence length="821" mass="90544">MKTLCISLLLICLAQIVNAQVSGRVTTAGSQPLPYVTVSLVRTADSSSVKSMLTNEQGGYNIADAPSGNYRLRLSSIGYQTWFSSPFEISGNKDAKYLAVIVMKEDTRQLGEVVVRANKPLYQQRSDGLVVNVESSVLTKGSTALQVLERLPGVTIDHRDNGIALNGKSGATVMINGKLVRMPLAQVMNLLNGTSADNIEKIELLSTPPAGYDAEGSAGIINIVMKKSKKQGTNGSYSLTGGYGMGEKGTAGINLSHNTKNINLYGSYTFQHDRTYTDLFITGSQYMPFIGGNAEVEFYTKTKRISNNHNATLGTDIKLDPKTTISGNLSYNNSHSPTYTYSNAGYKILPDSLLRYIGHINGNAHWDNLTSSLNIEHVLKEGEKISMEADYIHYGNNSPSEVNTSFVNKYGEQVYANNSVSAQRQRGFANTAINVGVFKADYANQLSPLLKLETGIKGAHTGSSSSSGIESFNNGAWERNMQTAANIYMKEDIGAAYLSLNWQLGKSISLNTGVRYEYSYTNMDNPQTGSNIVDRKLGKLFPTVLFTKKLGDRSELQLSYTKRISRPSYDDLASYFAYSDPTAVYTGNPFLKPTITNNIKLGYNYGDYSFSLLYSRDDNAIARYQLSESPAHDILFISPQNLPYQNYFTLQANAPFKVSNWWEMTYSFVGGLRQFKEDYTLHPLTKSYFGYSFNFNQLFKLPGSFSAEVSGQYNSLSYNGTTRVDGFGLINAGIKKELKNNGGSLQLSVADVFSATQIHVRYGTLTREAFDIKSNVLVNTETRRFPVIKLTYSKSFGSTRPAGRGKPESGSKEESERMRSN</sequence>
<organism evidence="7 8">
    <name type="scientific">Mucilaginibacter gossypii</name>
    <dbReference type="NCBI Taxonomy" id="551996"/>
    <lineage>
        <taxon>Bacteria</taxon>
        <taxon>Pseudomonadati</taxon>
        <taxon>Bacteroidota</taxon>
        <taxon>Sphingobacteriia</taxon>
        <taxon>Sphingobacteriales</taxon>
        <taxon>Sphingobacteriaceae</taxon>
        <taxon>Mucilaginibacter</taxon>
    </lineage>
</organism>
<evidence type="ECO:0000313" key="7">
    <source>
        <dbReference type="EMBL" id="SDI69036.1"/>
    </source>
</evidence>
<protein>
    <submittedName>
        <fullName evidence="7">Outer membrane receptor proteins, mostly Fe transport</fullName>
    </submittedName>
</protein>
<dbReference type="Pfam" id="PF13620">
    <property type="entry name" value="CarboxypepD_reg"/>
    <property type="match status" value="1"/>
</dbReference>
<dbReference type="Gene3D" id="2.60.40.1120">
    <property type="entry name" value="Carboxypeptidase-like, regulatory domain"/>
    <property type="match status" value="1"/>
</dbReference>
<evidence type="ECO:0000256" key="3">
    <source>
        <dbReference type="ARBA" id="ARBA00023237"/>
    </source>
</evidence>
<dbReference type="PANTHER" id="PTHR40980">
    <property type="entry name" value="PLUG DOMAIN-CONTAINING PROTEIN"/>
    <property type="match status" value="1"/>
</dbReference>
<dbReference type="Proteomes" id="UP000199705">
    <property type="component" value="Unassembled WGS sequence"/>
</dbReference>
<dbReference type="RefSeq" id="WP_091175986.1">
    <property type="nucleotide sequence ID" value="NZ_FNCG01000028.1"/>
</dbReference>
<keyword evidence="2" id="KW-0472">Membrane</keyword>
<keyword evidence="3" id="KW-0998">Cell outer membrane</keyword>
<dbReference type="InterPro" id="IPR008969">
    <property type="entry name" value="CarboxyPept-like_regulatory"/>
</dbReference>
<dbReference type="Gene3D" id="2.40.170.20">
    <property type="entry name" value="TonB-dependent receptor, beta-barrel domain"/>
    <property type="match status" value="1"/>
</dbReference>
<reference evidence="8" key="1">
    <citation type="submission" date="2016-10" db="EMBL/GenBank/DDBJ databases">
        <authorList>
            <person name="Varghese N."/>
            <person name="Submissions S."/>
        </authorList>
    </citation>
    <scope>NUCLEOTIDE SEQUENCE [LARGE SCALE GENOMIC DNA]</scope>
    <source>
        <strain evidence="8">Gh-67</strain>
    </source>
</reference>
<feature type="domain" description="Outer membrane protein beta-barrel" evidence="6">
    <location>
        <begin position="380"/>
        <end position="761"/>
    </location>
</feature>
<dbReference type="InterPro" id="IPR036942">
    <property type="entry name" value="Beta-barrel_TonB_sf"/>
</dbReference>
<feature type="chain" id="PRO_5011546315" evidence="5">
    <location>
        <begin position="20"/>
        <end position="821"/>
    </location>
</feature>
<dbReference type="SUPFAM" id="SSF49464">
    <property type="entry name" value="Carboxypeptidase regulatory domain-like"/>
    <property type="match status" value="1"/>
</dbReference>
<proteinExistence type="predicted"/>
<dbReference type="InterPro" id="IPR041700">
    <property type="entry name" value="OMP_b-brl_3"/>
</dbReference>
<dbReference type="GO" id="GO:0009279">
    <property type="term" value="C:cell outer membrane"/>
    <property type="evidence" value="ECO:0007669"/>
    <property type="project" value="UniProtKB-SubCell"/>
</dbReference>
<dbReference type="SUPFAM" id="SSF56935">
    <property type="entry name" value="Porins"/>
    <property type="match status" value="1"/>
</dbReference>
<accession>A0A1G8MMF7</accession>
<dbReference type="AlphaFoldDB" id="A0A1G8MMF7"/>
<keyword evidence="7" id="KW-0675">Receptor</keyword>
<dbReference type="Pfam" id="PF14905">
    <property type="entry name" value="OMP_b-brl_3"/>
    <property type="match status" value="1"/>
</dbReference>
<dbReference type="STRING" id="551996.SAMN05192573_12813"/>
<dbReference type="InterPro" id="IPR037066">
    <property type="entry name" value="Plug_dom_sf"/>
</dbReference>
<feature type="signal peptide" evidence="5">
    <location>
        <begin position="1"/>
        <end position="19"/>
    </location>
</feature>
<dbReference type="PANTHER" id="PTHR40980:SF4">
    <property type="entry name" value="TONB-DEPENDENT RECEPTOR-LIKE BETA-BARREL DOMAIN-CONTAINING PROTEIN"/>
    <property type="match status" value="1"/>
</dbReference>
<evidence type="ECO:0000256" key="4">
    <source>
        <dbReference type="SAM" id="MobiDB-lite"/>
    </source>
</evidence>
<feature type="region of interest" description="Disordered" evidence="4">
    <location>
        <begin position="796"/>
        <end position="821"/>
    </location>
</feature>